<comment type="catalytic activity">
    <reaction evidence="1">
        <text>Hydrolyzes the link between N-acetylmuramoyl residues and L-amino acid residues in certain cell-wall glycopeptides.</text>
        <dbReference type="EC" id="3.5.1.28"/>
    </reaction>
</comment>
<dbReference type="Pfam" id="PF01520">
    <property type="entry name" value="Amidase_3"/>
    <property type="match status" value="1"/>
</dbReference>
<dbReference type="EMBL" id="AP018694">
    <property type="protein sequence ID" value="BBE20892.1"/>
    <property type="molecule type" value="Genomic_DNA"/>
</dbReference>
<keyword evidence="8" id="KW-1185">Reference proteome</keyword>
<keyword evidence="5" id="KW-0732">Signal</keyword>
<dbReference type="CDD" id="cd02696">
    <property type="entry name" value="MurNAc-LAA"/>
    <property type="match status" value="1"/>
</dbReference>
<dbReference type="KEGG" id="anf:AQPE_5087"/>
<dbReference type="Gene3D" id="3.40.630.40">
    <property type="entry name" value="Zn-dependent exopeptidases"/>
    <property type="match status" value="1"/>
</dbReference>
<evidence type="ECO:0000256" key="1">
    <source>
        <dbReference type="ARBA" id="ARBA00001561"/>
    </source>
</evidence>
<evidence type="ECO:0000256" key="5">
    <source>
        <dbReference type="SAM" id="SignalP"/>
    </source>
</evidence>
<organism evidence="7 8">
    <name type="scientific">Aquipluma nitroreducens</name>
    <dbReference type="NCBI Taxonomy" id="2010828"/>
    <lineage>
        <taxon>Bacteria</taxon>
        <taxon>Pseudomonadati</taxon>
        <taxon>Bacteroidota</taxon>
        <taxon>Bacteroidia</taxon>
        <taxon>Marinilabiliales</taxon>
        <taxon>Prolixibacteraceae</taxon>
        <taxon>Aquipluma</taxon>
    </lineage>
</organism>
<dbReference type="PANTHER" id="PTHR30404:SF0">
    <property type="entry name" value="N-ACETYLMURAMOYL-L-ALANINE AMIDASE AMIC"/>
    <property type="match status" value="1"/>
</dbReference>
<keyword evidence="3" id="KW-0378">Hydrolase</keyword>
<feature type="region of interest" description="Disordered" evidence="4">
    <location>
        <begin position="265"/>
        <end position="309"/>
    </location>
</feature>
<evidence type="ECO:0000313" key="7">
    <source>
        <dbReference type="EMBL" id="BBE20892.1"/>
    </source>
</evidence>
<dbReference type="GO" id="GO:0030288">
    <property type="term" value="C:outer membrane-bounded periplasmic space"/>
    <property type="evidence" value="ECO:0007669"/>
    <property type="project" value="TreeGrafter"/>
</dbReference>
<feature type="compositionally biased region" description="Polar residues" evidence="4">
    <location>
        <begin position="265"/>
        <end position="284"/>
    </location>
</feature>
<dbReference type="AlphaFoldDB" id="A0A5K7SGZ4"/>
<feature type="domain" description="MurNAc-LAA" evidence="6">
    <location>
        <begin position="97"/>
        <end position="255"/>
    </location>
</feature>
<dbReference type="SMART" id="SM00646">
    <property type="entry name" value="Ami_3"/>
    <property type="match status" value="1"/>
</dbReference>
<feature type="compositionally biased region" description="Basic and acidic residues" evidence="4">
    <location>
        <begin position="287"/>
        <end position="309"/>
    </location>
</feature>
<name>A0A5K7SGZ4_9BACT</name>
<accession>A0A5K7SGZ4</accession>
<reference evidence="7" key="1">
    <citation type="journal article" date="2020" name="Int. J. Syst. Evol. Microbiol.">
        <title>Aquipluma nitroreducens gen. nov. sp. nov., a novel facultatively anaerobic bacterium isolated from a freshwater lake.</title>
        <authorList>
            <person name="Watanabe M."/>
            <person name="Kojima H."/>
            <person name="Fukui M."/>
        </authorList>
    </citation>
    <scope>NUCLEOTIDE SEQUENCE</scope>
    <source>
        <strain evidence="7">MeG22</strain>
    </source>
</reference>
<protein>
    <recommendedName>
        <fullName evidence="2">N-acetylmuramoyl-L-alanine amidase</fullName>
        <ecNumber evidence="2">3.5.1.28</ecNumber>
    </recommendedName>
</protein>
<sequence>MKFYYFKHILLLLISLFISGNSFSAPTVKENSKQMVVVIDPGHGGKDPGAVSKGIQEKDVVLGIGLKLGKYISENFSDVKVVFTRNTDVFVPLIDRSRIANRNKADLFISLHANTCGTPSLRGTETFVLGLHRSNDNLDVAKKENSVILMEDNYRQTYEGFDPNSSESYIMFEMVQDNYLDQSLSFADDIQRQFKSRLESSNRGVKQAGFLVLRESSMPSVLVETGFVSNQAEANYLKSDEGQHVIASSILDAFRRFKIKSSGTMASTRHTANSSTKPDTSALTALSEKKKEISPEETTTENKSESAKKIVTEKTKSAAEPIVKIDSLSDNELASSNVYYSVQIGANTIPIEPSANNFKGLKEVRREKTDKYYRYYIGKESSMENITPILQKIKLKFSQAFIVYFIDGKRTIINTNSN</sequence>
<dbReference type="FunFam" id="3.40.630.40:FF:000005">
    <property type="entry name" value="N-acetylmuramoyl-L-alanine amidase (AmiA)"/>
    <property type="match status" value="1"/>
</dbReference>
<dbReference type="Proteomes" id="UP001193389">
    <property type="component" value="Chromosome"/>
</dbReference>
<feature type="chain" id="PRO_5024458820" description="N-acetylmuramoyl-L-alanine amidase" evidence="5">
    <location>
        <begin position="25"/>
        <end position="418"/>
    </location>
</feature>
<dbReference type="SUPFAM" id="SSF53187">
    <property type="entry name" value="Zn-dependent exopeptidases"/>
    <property type="match status" value="1"/>
</dbReference>
<dbReference type="EC" id="3.5.1.28" evidence="2"/>
<dbReference type="RefSeq" id="WP_318348982.1">
    <property type="nucleotide sequence ID" value="NZ_AP018694.1"/>
</dbReference>
<evidence type="ECO:0000256" key="3">
    <source>
        <dbReference type="ARBA" id="ARBA00022801"/>
    </source>
</evidence>
<gene>
    <name evidence="7" type="ORF">AQPE_5087</name>
</gene>
<dbReference type="GO" id="GO:0009253">
    <property type="term" value="P:peptidoglycan catabolic process"/>
    <property type="evidence" value="ECO:0007669"/>
    <property type="project" value="InterPro"/>
</dbReference>
<evidence type="ECO:0000256" key="2">
    <source>
        <dbReference type="ARBA" id="ARBA00011901"/>
    </source>
</evidence>
<dbReference type="PANTHER" id="PTHR30404">
    <property type="entry name" value="N-ACETYLMURAMOYL-L-ALANINE AMIDASE"/>
    <property type="match status" value="1"/>
</dbReference>
<evidence type="ECO:0000259" key="6">
    <source>
        <dbReference type="SMART" id="SM00646"/>
    </source>
</evidence>
<evidence type="ECO:0000256" key="4">
    <source>
        <dbReference type="SAM" id="MobiDB-lite"/>
    </source>
</evidence>
<dbReference type="InterPro" id="IPR002508">
    <property type="entry name" value="MurNAc-LAA_cat"/>
</dbReference>
<proteinExistence type="predicted"/>
<evidence type="ECO:0000313" key="8">
    <source>
        <dbReference type="Proteomes" id="UP001193389"/>
    </source>
</evidence>
<feature type="signal peptide" evidence="5">
    <location>
        <begin position="1"/>
        <end position="24"/>
    </location>
</feature>
<dbReference type="GO" id="GO:0008745">
    <property type="term" value="F:N-acetylmuramoyl-L-alanine amidase activity"/>
    <property type="evidence" value="ECO:0007669"/>
    <property type="project" value="UniProtKB-EC"/>
</dbReference>
<dbReference type="InterPro" id="IPR050695">
    <property type="entry name" value="N-acetylmuramoyl_amidase_3"/>
</dbReference>